<sequence length="221" mass="23685">MSKRPGWLLLGLIMVGLLVSGCQKKTEDADAHKISYSETTKESSSSRDQQSSSDAESDESTRSSSTSSSASASSSSSAAVALWNTAKANQLADFMVQWGQSMGQKYEAYSPTHDVNYYGGGVYKEQIATNKVAVNDQHVSAAWSNDGTGTAQYKIVAMYSDVATARYAGVHLYLFTIDPNGAPKVLITMQNQGAEDGLLHFSVTQNSALQNGFSTIIKTTH</sequence>
<feature type="compositionally biased region" description="Low complexity" evidence="1">
    <location>
        <begin position="62"/>
        <end position="72"/>
    </location>
</feature>
<dbReference type="InterPro" id="IPR031927">
    <property type="entry name" value="DUF4767"/>
</dbReference>
<feature type="domain" description="DUF4767" evidence="2">
    <location>
        <begin position="81"/>
        <end position="217"/>
    </location>
</feature>
<dbReference type="AlphaFoldDB" id="A0A0R1XJA5"/>
<protein>
    <recommendedName>
        <fullName evidence="2">DUF4767 domain-containing protein</fullName>
    </recommendedName>
</protein>
<dbReference type="PROSITE" id="PS51257">
    <property type="entry name" value="PROKAR_LIPOPROTEIN"/>
    <property type="match status" value="1"/>
</dbReference>
<evidence type="ECO:0000256" key="1">
    <source>
        <dbReference type="SAM" id="MobiDB-lite"/>
    </source>
</evidence>
<name>A0A0R1XJA5_9LACO</name>
<dbReference type="Proteomes" id="UP000050949">
    <property type="component" value="Unassembled WGS sequence"/>
</dbReference>
<evidence type="ECO:0000313" key="3">
    <source>
        <dbReference type="EMBL" id="KRM30250.1"/>
    </source>
</evidence>
<feature type="compositionally biased region" description="Basic and acidic residues" evidence="1">
    <location>
        <begin position="28"/>
        <end position="45"/>
    </location>
</feature>
<comment type="caution">
    <text evidence="3">The sequence shown here is derived from an EMBL/GenBank/DDBJ whole genome shotgun (WGS) entry which is preliminary data.</text>
</comment>
<gene>
    <name evidence="3" type="ORF">FC91_GL000980</name>
</gene>
<dbReference type="Pfam" id="PF15983">
    <property type="entry name" value="DUF4767"/>
    <property type="match status" value="1"/>
</dbReference>
<dbReference type="eggNOG" id="ENOG5032H42">
    <property type="taxonomic scope" value="Bacteria"/>
</dbReference>
<evidence type="ECO:0000313" key="4">
    <source>
        <dbReference type="Proteomes" id="UP000050949"/>
    </source>
</evidence>
<dbReference type="EMBL" id="AZFW01000002">
    <property type="protein sequence ID" value="KRM30250.1"/>
    <property type="molecule type" value="Genomic_DNA"/>
</dbReference>
<dbReference type="PATRIC" id="fig|1122147.4.peg.1012"/>
<feature type="region of interest" description="Disordered" evidence="1">
    <location>
        <begin position="28"/>
        <end position="72"/>
    </location>
</feature>
<dbReference type="RefSeq" id="WP_051225485.1">
    <property type="nucleotide sequence ID" value="NZ_AUEH01000092.1"/>
</dbReference>
<proteinExistence type="predicted"/>
<reference evidence="3 4" key="1">
    <citation type="journal article" date="2015" name="Genome Announc.">
        <title>Expanding the biotechnology potential of lactobacilli through comparative genomics of 213 strains and associated genera.</title>
        <authorList>
            <person name="Sun Z."/>
            <person name="Harris H.M."/>
            <person name="McCann A."/>
            <person name="Guo C."/>
            <person name="Argimon S."/>
            <person name="Zhang W."/>
            <person name="Yang X."/>
            <person name="Jeffery I.B."/>
            <person name="Cooney J.C."/>
            <person name="Kagawa T.F."/>
            <person name="Liu W."/>
            <person name="Song Y."/>
            <person name="Salvetti E."/>
            <person name="Wrobel A."/>
            <person name="Rasinkangas P."/>
            <person name="Parkhill J."/>
            <person name="Rea M.C."/>
            <person name="O'Sullivan O."/>
            <person name="Ritari J."/>
            <person name="Douillard F.P."/>
            <person name="Paul Ross R."/>
            <person name="Yang R."/>
            <person name="Briner A.E."/>
            <person name="Felis G.E."/>
            <person name="de Vos W.M."/>
            <person name="Barrangou R."/>
            <person name="Klaenhammer T.R."/>
            <person name="Caufield P.W."/>
            <person name="Cui Y."/>
            <person name="Zhang H."/>
            <person name="O'Toole P.W."/>
        </authorList>
    </citation>
    <scope>NUCLEOTIDE SEQUENCE [LARGE SCALE GENOMIC DNA]</scope>
    <source>
        <strain evidence="3 4">DSM 16991</strain>
    </source>
</reference>
<organism evidence="3 4">
    <name type="scientific">Schleiferilactobacillus harbinensis DSM 16991</name>
    <dbReference type="NCBI Taxonomy" id="1122147"/>
    <lineage>
        <taxon>Bacteria</taxon>
        <taxon>Bacillati</taxon>
        <taxon>Bacillota</taxon>
        <taxon>Bacilli</taxon>
        <taxon>Lactobacillales</taxon>
        <taxon>Lactobacillaceae</taxon>
        <taxon>Schleiferilactobacillus</taxon>
    </lineage>
</organism>
<dbReference type="OrthoDB" id="2149782at2"/>
<accession>A0A0R1XJA5</accession>
<evidence type="ECO:0000259" key="2">
    <source>
        <dbReference type="Pfam" id="PF15983"/>
    </source>
</evidence>